<dbReference type="InterPro" id="IPR023214">
    <property type="entry name" value="HAD_sf"/>
</dbReference>
<dbReference type="Pfam" id="PF17913">
    <property type="entry name" value="FHA_2"/>
    <property type="match status" value="1"/>
</dbReference>
<dbReference type="OrthoDB" id="19045at2759"/>
<evidence type="ECO:0000256" key="1">
    <source>
        <dbReference type="ARBA" id="ARBA00004123"/>
    </source>
</evidence>
<dbReference type="InterPro" id="IPR006549">
    <property type="entry name" value="HAD-SF_hydro_IIIA"/>
</dbReference>
<dbReference type="GO" id="GO:0046403">
    <property type="term" value="F:polynucleotide 3'-phosphatase activity"/>
    <property type="evidence" value="ECO:0007669"/>
    <property type="project" value="TreeGrafter"/>
</dbReference>
<dbReference type="InterPro" id="IPR006551">
    <property type="entry name" value="Polynucleotide_phosphatase"/>
</dbReference>
<dbReference type="GO" id="GO:0005634">
    <property type="term" value="C:nucleus"/>
    <property type="evidence" value="ECO:0007669"/>
    <property type="project" value="UniProtKB-SubCell"/>
</dbReference>
<dbReference type="Gene3D" id="3.40.50.1000">
    <property type="entry name" value="HAD superfamily/HAD-like"/>
    <property type="match status" value="1"/>
</dbReference>
<keyword evidence="7" id="KW-0808">Transferase</keyword>
<organism evidence="7 8">
    <name type="scientific">Trichinella zimbabwensis</name>
    <dbReference type="NCBI Taxonomy" id="268475"/>
    <lineage>
        <taxon>Eukaryota</taxon>
        <taxon>Metazoa</taxon>
        <taxon>Ecdysozoa</taxon>
        <taxon>Nematoda</taxon>
        <taxon>Enoplea</taxon>
        <taxon>Dorylaimia</taxon>
        <taxon>Trichinellida</taxon>
        <taxon>Trichinellidae</taxon>
        <taxon>Trichinella</taxon>
    </lineage>
</organism>
<dbReference type="InterPro" id="IPR027417">
    <property type="entry name" value="P-loop_NTPase"/>
</dbReference>
<dbReference type="EMBL" id="JYDP01000154">
    <property type="protein sequence ID" value="KRZ04804.1"/>
    <property type="molecule type" value="Genomic_DNA"/>
</dbReference>
<evidence type="ECO:0000256" key="3">
    <source>
        <dbReference type="ARBA" id="ARBA00022801"/>
    </source>
</evidence>
<comment type="caution">
    <text evidence="7">The sequence shown here is derived from an EMBL/GenBank/DDBJ whole genome shotgun (WGS) entry which is preliminary data.</text>
</comment>
<dbReference type="GO" id="GO:0006281">
    <property type="term" value="P:DNA repair"/>
    <property type="evidence" value="ECO:0007669"/>
    <property type="project" value="UniProtKB-KW"/>
</dbReference>
<evidence type="ECO:0000313" key="8">
    <source>
        <dbReference type="Proteomes" id="UP000055024"/>
    </source>
</evidence>
<dbReference type="Gene3D" id="2.60.200.20">
    <property type="match status" value="1"/>
</dbReference>
<keyword evidence="4" id="KW-0234">DNA repair</keyword>
<dbReference type="SUPFAM" id="SSF52540">
    <property type="entry name" value="P-loop containing nucleoside triphosphate hydrolases"/>
    <property type="match status" value="1"/>
</dbReference>
<evidence type="ECO:0000256" key="4">
    <source>
        <dbReference type="ARBA" id="ARBA00023204"/>
    </source>
</evidence>
<reference evidence="7 8" key="1">
    <citation type="submission" date="2015-01" db="EMBL/GenBank/DDBJ databases">
        <title>Evolution of Trichinella species and genotypes.</title>
        <authorList>
            <person name="Korhonen P.K."/>
            <person name="Edoardo P."/>
            <person name="Giuseppe L.R."/>
            <person name="Gasser R.B."/>
        </authorList>
    </citation>
    <scope>NUCLEOTIDE SEQUENCE [LARGE SCALE GENOMIC DNA]</scope>
    <source>
        <strain evidence="7">ISS1029</strain>
    </source>
</reference>
<evidence type="ECO:0000256" key="2">
    <source>
        <dbReference type="ARBA" id="ARBA00022763"/>
    </source>
</evidence>
<sequence length="490" mass="56351">MLSSVSDRNFIIKLKDDGETILGRNALTRVRDLRCSRKHVSLKLNNKFGICELTHTGRFKGVVCGRPVHLHESRWLFHGDTLELLTGKYIFKFQRLNPIIAEQAYLKNLEYGSWQHYDSVMIYNFQSLPGNSLIAGFELYGGIVHRTPGGKHPRGMNDWVIAYDNVITQLKKYVKKGYKIVIFTNQGGISTKRLLIDDFKKKIAAINRVVCVPFQCFAATADDWYRIPRPGMWELFCRMGNAGVEVDVSKSFFVGNSDGFTIGDKVRIDYSATDRLFALNCGLRFWSAEEEFYNNRDPSCPLYKFTQQATFKRMAEKLILPNDTPLPVADEPEIILFCGVTAAGKTYYAKRHLEPLGVKIISWENDNLTLEQCLRLVEETLKNHRAVVVDATNPSTDSRKPFIDLANDFNCRIRCFSFEISYEQALHNYIYRKIKNPECSTPRSLIDVYQKILVPPTVEEGFESIVYISFIPDFDDPADEMMYNFFLKDK</sequence>
<evidence type="ECO:0000259" key="6">
    <source>
        <dbReference type="Pfam" id="PF17913"/>
    </source>
</evidence>
<dbReference type="CDD" id="cd22671">
    <property type="entry name" value="FHA_APTX-like"/>
    <property type="match status" value="1"/>
</dbReference>
<dbReference type="Gene3D" id="3.40.50.300">
    <property type="entry name" value="P-loop containing nucleotide triphosphate hydrolases"/>
    <property type="match status" value="1"/>
</dbReference>
<keyword evidence="5" id="KW-0539">Nucleus</keyword>
<keyword evidence="7" id="KW-0418">Kinase</keyword>
<dbReference type="InterPro" id="IPR013954">
    <property type="entry name" value="PNK3P"/>
</dbReference>
<dbReference type="STRING" id="268475.A0A0V1H3Y4"/>
<protein>
    <submittedName>
        <fullName evidence="7">Bifunctional polynucleotide phosphatase/kinase</fullName>
    </submittedName>
</protein>
<evidence type="ECO:0000256" key="5">
    <source>
        <dbReference type="ARBA" id="ARBA00023242"/>
    </source>
</evidence>
<keyword evidence="3" id="KW-0378">Hydrolase</keyword>
<dbReference type="GO" id="GO:0046404">
    <property type="term" value="F:ATP-dependent polydeoxyribonucleotide 5'-hydroxyl-kinase activity"/>
    <property type="evidence" value="ECO:0007669"/>
    <property type="project" value="TreeGrafter"/>
</dbReference>
<feature type="domain" description="PNK FHA" evidence="6">
    <location>
        <begin position="2"/>
        <end position="54"/>
    </location>
</feature>
<dbReference type="NCBIfam" id="TIGR01662">
    <property type="entry name" value="HAD-SF-IIIA"/>
    <property type="match status" value="1"/>
</dbReference>
<dbReference type="Proteomes" id="UP000055024">
    <property type="component" value="Unassembled WGS sequence"/>
</dbReference>
<evidence type="ECO:0000313" key="7">
    <source>
        <dbReference type="EMBL" id="KRZ04804.1"/>
    </source>
</evidence>
<dbReference type="InterPro" id="IPR036412">
    <property type="entry name" value="HAD-like_sf"/>
</dbReference>
<dbReference type="GO" id="GO:0003690">
    <property type="term" value="F:double-stranded DNA binding"/>
    <property type="evidence" value="ECO:0007669"/>
    <property type="project" value="TreeGrafter"/>
</dbReference>
<dbReference type="InterPro" id="IPR008984">
    <property type="entry name" value="SMAD_FHA_dom_sf"/>
</dbReference>
<dbReference type="Pfam" id="PF13671">
    <property type="entry name" value="AAA_33"/>
    <property type="match status" value="1"/>
</dbReference>
<dbReference type="PANTHER" id="PTHR12083:SF9">
    <property type="entry name" value="BIFUNCTIONAL POLYNUCLEOTIDE PHOSPHATASE_KINASE"/>
    <property type="match status" value="1"/>
</dbReference>
<comment type="subcellular location">
    <subcellularLocation>
        <location evidence="1">Nucleus</location>
    </subcellularLocation>
</comment>
<dbReference type="Pfam" id="PF08645">
    <property type="entry name" value="PNK3P"/>
    <property type="match status" value="1"/>
</dbReference>
<dbReference type="SUPFAM" id="SSF56784">
    <property type="entry name" value="HAD-like"/>
    <property type="match status" value="1"/>
</dbReference>
<gene>
    <name evidence="7" type="primary">Pnkp</name>
    <name evidence="7" type="ORF">T11_8178</name>
</gene>
<keyword evidence="8" id="KW-1185">Reference proteome</keyword>
<dbReference type="SUPFAM" id="SSF49879">
    <property type="entry name" value="SMAD/FHA domain"/>
    <property type="match status" value="1"/>
</dbReference>
<keyword evidence="2" id="KW-0227">DNA damage</keyword>
<accession>A0A0V1H3Y4</accession>
<dbReference type="NCBIfam" id="TIGR01664">
    <property type="entry name" value="DNA-3'-Pase"/>
    <property type="match status" value="1"/>
</dbReference>
<dbReference type="PANTHER" id="PTHR12083">
    <property type="entry name" value="BIFUNCTIONAL POLYNUCLEOTIDE PHOSPHATASE/KINASE"/>
    <property type="match status" value="1"/>
</dbReference>
<name>A0A0V1H3Y4_9BILA</name>
<dbReference type="InterPro" id="IPR041388">
    <property type="entry name" value="FHA_2"/>
</dbReference>
<dbReference type="AlphaFoldDB" id="A0A0V1H3Y4"/>
<proteinExistence type="predicted"/>